<evidence type="ECO:0000313" key="3">
    <source>
        <dbReference type="Proteomes" id="UP000024559"/>
    </source>
</evidence>
<keyword evidence="1" id="KW-0472">Membrane</keyword>
<dbReference type="PATRIC" id="fig|1433289.7.peg.1530"/>
<evidence type="ECO:0000256" key="1">
    <source>
        <dbReference type="SAM" id="Phobius"/>
    </source>
</evidence>
<accession>A0A0E2Q060</accession>
<proteinExistence type="predicted"/>
<dbReference type="Proteomes" id="UP000024559">
    <property type="component" value="Chromosome"/>
</dbReference>
<feature type="transmembrane region" description="Helical" evidence="1">
    <location>
        <begin position="100"/>
        <end position="122"/>
    </location>
</feature>
<protein>
    <submittedName>
        <fullName evidence="2">Uncharacterized protein</fullName>
    </submittedName>
</protein>
<dbReference type="EMBL" id="AZJT01000057">
    <property type="protein sequence ID" value="ETW88826.1"/>
    <property type="molecule type" value="Genomic_DNA"/>
</dbReference>
<keyword evidence="1" id="KW-1133">Transmembrane helix</keyword>
<sequence length="189" mass="21550">MEVIYYQALNVTLKGDVHKASEPFRKLVLEDDRLVQYQNKDVFYRVEAYYKQGKPTIKLRLQSLFLTLVGPIFINFMILVASLSFHDSDPNNLSLPVSKYPLLIADVYLVSFLIWISIILVVKCIKRAYLLPFKVFTYNVFNLGGGSIILRNVNCNESDNDGFSYFYGISMPTANGNILKNTVTGRVSQ</sequence>
<comment type="caution">
    <text evidence="2">The sequence shown here is derived from an EMBL/GenBank/DDBJ whole genome shotgun (WGS) entry which is preliminary data.</text>
</comment>
<feature type="transmembrane region" description="Helical" evidence="1">
    <location>
        <begin position="64"/>
        <end position="85"/>
    </location>
</feature>
<name>A0A0E2Q060_STRTR</name>
<gene>
    <name evidence="2" type="ORF">X841_07425</name>
</gene>
<organism evidence="2 3">
    <name type="scientific">Streptococcus thermophilus M17PTZA496</name>
    <dbReference type="NCBI Taxonomy" id="1433289"/>
    <lineage>
        <taxon>Bacteria</taxon>
        <taxon>Bacillati</taxon>
        <taxon>Bacillota</taxon>
        <taxon>Bacilli</taxon>
        <taxon>Lactobacillales</taxon>
        <taxon>Streptococcaceae</taxon>
        <taxon>Streptococcus</taxon>
    </lineage>
</organism>
<keyword evidence="1" id="KW-0812">Transmembrane</keyword>
<dbReference type="RefSeq" id="WP_084829225.1">
    <property type="nucleotide sequence ID" value="NZ_CM002372.1"/>
</dbReference>
<dbReference type="AlphaFoldDB" id="A0A0E2Q060"/>
<dbReference type="HOGENOM" id="CLU_1433781_0_0_9"/>
<reference evidence="3" key="1">
    <citation type="submission" date="2013-12" db="EMBL/GenBank/DDBJ databases">
        <title>Genome sequences of Streptococcus thermophilus strains MTH17CL396 and M17PTZA496 isolated from Fontina cheese in Valle d'Aosta region (Italy).</title>
        <authorList>
            <person name="Treu L."/>
            <person name="Giacomini A."/>
            <person name="Corich V."/>
            <person name="Vendramin V."/>
            <person name="Bovo B."/>
        </authorList>
    </citation>
    <scope>NUCLEOTIDE SEQUENCE [LARGE SCALE GENOMIC DNA]</scope>
    <source>
        <strain evidence="3">M17PTZA496</strain>
    </source>
</reference>
<evidence type="ECO:0000313" key="2">
    <source>
        <dbReference type="EMBL" id="ETW88826.1"/>
    </source>
</evidence>